<dbReference type="STRING" id="546874.SAMN04488544_2171"/>
<dbReference type="Proteomes" id="UP000198825">
    <property type="component" value="Chromosome I"/>
</dbReference>
<comment type="function">
    <text evidence="10 12">Specifically methylates the N3 position of the uracil ring of uridine 1498 (m3U1498) in 16S rRNA. Acts on the fully assembled 30S ribosomal subunit.</text>
</comment>
<dbReference type="InterPro" id="IPR046886">
    <property type="entry name" value="RsmE_MTase_dom"/>
</dbReference>
<keyword evidence="7 12" id="KW-0489">Methyltransferase</keyword>
<evidence type="ECO:0000259" key="13">
    <source>
        <dbReference type="Pfam" id="PF04452"/>
    </source>
</evidence>
<evidence type="ECO:0000256" key="5">
    <source>
        <dbReference type="ARBA" id="ARBA00022490"/>
    </source>
</evidence>
<evidence type="ECO:0000256" key="3">
    <source>
        <dbReference type="ARBA" id="ARBA00012328"/>
    </source>
</evidence>
<keyword evidence="16" id="KW-1185">Reference proteome</keyword>
<name>A0A1H2MIZ8_9ACTN</name>
<evidence type="ECO:0000256" key="7">
    <source>
        <dbReference type="ARBA" id="ARBA00022603"/>
    </source>
</evidence>
<dbReference type="SUPFAM" id="SSF88697">
    <property type="entry name" value="PUA domain-like"/>
    <property type="match status" value="1"/>
</dbReference>
<feature type="domain" description="Ribosomal RNA small subunit methyltransferase E methyltransferase" evidence="13">
    <location>
        <begin position="79"/>
        <end position="240"/>
    </location>
</feature>
<dbReference type="RefSeq" id="WP_091074420.1">
    <property type="nucleotide sequence ID" value="NZ_LT629799.1"/>
</dbReference>
<dbReference type="CDD" id="cd18084">
    <property type="entry name" value="RsmE-like"/>
    <property type="match status" value="1"/>
</dbReference>
<dbReference type="InterPro" id="IPR006700">
    <property type="entry name" value="RsmE"/>
</dbReference>
<dbReference type="GO" id="GO:0070042">
    <property type="term" value="F:rRNA (uridine-N3-)-methyltransferase activity"/>
    <property type="evidence" value="ECO:0007669"/>
    <property type="project" value="TreeGrafter"/>
</dbReference>
<dbReference type="PANTHER" id="PTHR30027">
    <property type="entry name" value="RIBOSOMAL RNA SMALL SUBUNIT METHYLTRANSFERASE E"/>
    <property type="match status" value="1"/>
</dbReference>
<comment type="similarity">
    <text evidence="2 12">Belongs to the RNA methyltransferase RsmE family.</text>
</comment>
<dbReference type="GO" id="GO:0070475">
    <property type="term" value="P:rRNA base methylation"/>
    <property type="evidence" value="ECO:0007669"/>
    <property type="project" value="TreeGrafter"/>
</dbReference>
<dbReference type="Gene3D" id="2.40.240.20">
    <property type="entry name" value="Hypothetical PUA domain-like, domain 1"/>
    <property type="match status" value="1"/>
</dbReference>
<sequence length="243" mass="25297">MTDALFLLESLASTSPQVGGEVLVDGSEGHHAVAVRRLRAGERVLVADGSGGGVRGEVVEASKAGLRVRVTEVLTETARPVRLVVAQALAKGDRAELAVEMLTEVGVDEVVPWQASRSVARWSADRVERGLGRWRSTAREAAKQSRRLRVPLVSDPVGTKALAARLAAADLALVLHEDASAPIAEVPLPAAGEVVVVVGPEGGISPEELAAFDEAGARTVRVGDHVLRTSTAGVVALAALLNR</sequence>
<evidence type="ECO:0000256" key="8">
    <source>
        <dbReference type="ARBA" id="ARBA00022679"/>
    </source>
</evidence>
<gene>
    <name evidence="15" type="ORF">SAMN04488544_2171</name>
</gene>
<evidence type="ECO:0000256" key="4">
    <source>
        <dbReference type="ARBA" id="ARBA00013673"/>
    </source>
</evidence>
<evidence type="ECO:0000256" key="2">
    <source>
        <dbReference type="ARBA" id="ARBA00005528"/>
    </source>
</evidence>
<evidence type="ECO:0000259" key="14">
    <source>
        <dbReference type="Pfam" id="PF20260"/>
    </source>
</evidence>
<keyword evidence="9 12" id="KW-0949">S-adenosyl-L-methionine</keyword>
<dbReference type="NCBIfam" id="NF008693">
    <property type="entry name" value="PRK11713.2-3"/>
    <property type="match status" value="1"/>
</dbReference>
<comment type="catalytic activity">
    <reaction evidence="11 12">
        <text>uridine(1498) in 16S rRNA + S-adenosyl-L-methionine = N(3)-methyluridine(1498) in 16S rRNA + S-adenosyl-L-homocysteine + H(+)</text>
        <dbReference type="Rhea" id="RHEA:42920"/>
        <dbReference type="Rhea" id="RHEA-COMP:10283"/>
        <dbReference type="Rhea" id="RHEA-COMP:10284"/>
        <dbReference type="ChEBI" id="CHEBI:15378"/>
        <dbReference type="ChEBI" id="CHEBI:57856"/>
        <dbReference type="ChEBI" id="CHEBI:59789"/>
        <dbReference type="ChEBI" id="CHEBI:65315"/>
        <dbReference type="ChEBI" id="CHEBI:74502"/>
        <dbReference type="EC" id="2.1.1.193"/>
    </reaction>
</comment>
<reference evidence="16" key="1">
    <citation type="submission" date="2016-10" db="EMBL/GenBank/DDBJ databases">
        <authorList>
            <person name="Varghese N."/>
            <person name="Submissions S."/>
        </authorList>
    </citation>
    <scope>NUCLEOTIDE SEQUENCE [LARGE SCALE GENOMIC DNA]</scope>
    <source>
        <strain evidence="16">DSM 21743</strain>
    </source>
</reference>
<keyword evidence="5 12" id="KW-0963">Cytoplasm</keyword>
<keyword evidence="6 12" id="KW-0698">rRNA processing</keyword>
<comment type="subcellular location">
    <subcellularLocation>
        <location evidence="1 12">Cytoplasm</location>
    </subcellularLocation>
</comment>
<dbReference type="EMBL" id="LT629799">
    <property type="protein sequence ID" value="SDU93217.1"/>
    <property type="molecule type" value="Genomic_DNA"/>
</dbReference>
<evidence type="ECO:0000256" key="9">
    <source>
        <dbReference type="ARBA" id="ARBA00022691"/>
    </source>
</evidence>
<dbReference type="SUPFAM" id="SSF75217">
    <property type="entry name" value="alpha/beta knot"/>
    <property type="match status" value="1"/>
</dbReference>
<evidence type="ECO:0000256" key="10">
    <source>
        <dbReference type="ARBA" id="ARBA00025699"/>
    </source>
</evidence>
<dbReference type="FunFam" id="3.40.1280.10:FF:000023">
    <property type="entry name" value="Ribosomal RNA small subunit methyltransferase E"/>
    <property type="match status" value="1"/>
</dbReference>
<protein>
    <recommendedName>
        <fullName evidence="4 12">Ribosomal RNA small subunit methyltransferase E</fullName>
        <ecNumber evidence="3 12">2.1.1.193</ecNumber>
    </recommendedName>
</protein>
<evidence type="ECO:0000256" key="6">
    <source>
        <dbReference type="ARBA" id="ARBA00022552"/>
    </source>
</evidence>
<feature type="domain" description="Ribosomal RNA small subunit methyltransferase E PUA-like" evidence="14">
    <location>
        <begin position="24"/>
        <end position="70"/>
    </location>
</feature>
<dbReference type="Pfam" id="PF20260">
    <property type="entry name" value="PUA_4"/>
    <property type="match status" value="1"/>
</dbReference>
<dbReference type="PIRSF" id="PIRSF015601">
    <property type="entry name" value="MTase_slr0722"/>
    <property type="match status" value="1"/>
</dbReference>
<evidence type="ECO:0000313" key="15">
    <source>
        <dbReference type="EMBL" id="SDU93217.1"/>
    </source>
</evidence>
<keyword evidence="8 12" id="KW-0808">Transferase</keyword>
<dbReference type="Pfam" id="PF04452">
    <property type="entry name" value="Methyltrans_RNA"/>
    <property type="match status" value="1"/>
</dbReference>
<dbReference type="Gene3D" id="3.40.1280.10">
    <property type="match status" value="1"/>
</dbReference>
<accession>A0A1H2MIZ8</accession>
<dbReference type="OrthoDB" id="9808126at2"/>
<proteinExistence type="inferred from homology"/>
<evidence type="ECO:0000256" key="12">
    <source>
        <dbReference type="PIRNR" id="PIRNR015601"/>
    </source>
</evidence>
<evidence type="ECO:0000313" key="16">
    <source>
        <dbReference type="Proteomes" id="UP000198825"/>
    </source>
</evidence>
<dbReference type="AlphaFoldDB" id="A0A1H2MIZ8"/>
<organism evidence="15 16">
    <name type="scientific">Microlunatus sagamiharensis</name>
    <dbReference type="NCBI Taxonomy" id="546874"/>
    <lineage>
        <taxon>Bacteria</taxon>
        <taxon>Bacillati</taxon>
        <taxon>Actinomycetota</taxon>
        <taxon>Actinomycetes</taxon>
        <taxon>Propionibacteriales</taxon>
        <taxon>Propionibacteriaceae</taxon>
        <taxon>Microlunatus</taxon>
    </lineage>
</organism>
<evidence type="ECO:0000256" key="1">
    <source>
        <dbReference type="ARBA" id="ARBA00004496"/>
    </source>
</evidence>
<dbReference type="InterPro" id="IPR029026">
    <property type="entry name" value="tRNA_m1G_MTases_N"/>
</dbReference>
<dbReference type="NCBIfam" id="TIGR00046">
    <property type="entry name" value="RsmE family RNA methyltransferase"/>
    <property type="match status" value="1"/>
</dbReference>
<dbReference type="PANTHER" id="PTHR30027:SF3">
    <property type="entry name" value="16S RRNA (URACIL(1498)-N(3))-METHYLTRANSFERASE"/>
    <property type="match status" value="1"/>
</dbReference>
<dbReference type="InterPro" id="IPR015947">
    <property type="entry name" value="PUA-like_sf"/>
</dbReference>
<dbReference type="GO" id="GO:0005737">
    <property type="term" value="C:cytoplasm"/>
    <property type="evidence" value="ECO:0007669"/>
    <property type="project" value="UniProtKB-SubCell"/>
</dbReference>
<dbReference type="EC" id="2.1.1.193" evidence="3 12"/>
<evidence type="ECO:0000256" key="11">
    <source>
        <dbReference type="ARBA" id="ARBA00047944"/>
    </source>
</evidence>
<dbReference type="InterPro" id="IPR029028">
    <property type="entry name" value="Alpha/beta_knot_MTases"/>
</dbReference>
<dbReference type="InterPro" id="IPR046887">
    <property type="entry name" value="RsmE_PUA-like"/>
</dbReference>